<evidence type="ECO:0000313" key="2">
    <source>
        <dbReference type="EMBL" id="NZA01953.1"/>
    </source>
</evidence>
<dbReference type="EMBL" id="JACCKX010000001">
    <property type="protein sequence ID" value="NZA01953.1"/>
    <property type="molecule type" value="Genomic_DNA"/>
</dbReference>
<comment type="caution">
    <text evidence="2">The sequence shown here is derived from an EMBL/GenBank/DDBJ whole genome shotgun (WGS) entry which is preliminary data.</text>
</comment>
<evidence type="ECO:0000313" key="3">
    <source>
        <dbReference type="Proteomes" id="UP000589716"/>
    </source>
</evidence>
<keyword evidence="3" id="KW-1185">Reference proteome</keyword>
<dbReference type="AlphaFoldDB" id="A0A853IMU2"/>
<dbReference type="Proteomes" id="UP000589716">
    <property type="component" value="Unassembled WGS sequence"/>
</dbReference>
<name>A0A853IMU2_9BURK</name>
<dbReference type="RefSeq" id="WP_180550343.1">
    <property type="nucleotide sequence ID" value="NZ_JACCKX010000001.1"/>
</dbReference>
<protein>
    <submittedName>
        <fullName evidence="2">Uncharacterized protein</fullName>
    </submittedName>
</protein>
<accession>A0A853IMU2</accession>
<proteinExistence type="predicted"/>
<reference evidence="2 3" key="1">
    <citation type="submission" date="2020-07" db="EMBL/GenBank/DDBJ databases">
        <authorList>
            <person name="Maaloum M."/>
        </authorList>
    </citation>
    <scope>NUCLEOTIDE SEQUENCE [LARGE SCALE GENOMIC DNA]</scope>
    <source>
        <strain evidence="2 3">GCS-AN-3</strain>
    </source>
</reference>
<organism evidence="2 3">
    <name type="scientific">Ottowia beijingensis</name>
    <dbReference type="NCBI Taxonomy" id="1207057"/>
    <lineage>
        <taxon>Bacteria</taxon>
        <taxon>Pseudomonadati</taxon>
        <taxon>Pseudomonadota</taxon>
        <taxon>Betaproteobacteria</taxon>
        <taxon>Burkholderiales</taxon>
        <taxon>Comamonadaceae</taxon>
        <taxon>Ottowia</taxon>
    </lineage>
</organism>
<feature type="region of interest" description="Disordered" evidence="1">
    <location>
        <begin position="72"/>
        <end position="133"/>
    </location>
</feature>
<evidence type="ECO:0000256" key="1">
    <source>
        <dbReference type="SAM" id="MobiDB-lite"/>
    </source>
</evidence>
<sequence length="133" mass="14200">MACGLVWAGGAGAQSATPPLVYPDELLPTRMVLCQREVGAVERDRKGKLRTCLARRLEGERIVERNCKRQAGGVSGVAARTQAQRDCERQALAVPSTELPRRPPPPPRPRPAADAVTDAKPSVSTPQPAAGEQ</sequence>
<gene>
    <name evidence="2" type="ORF">H0I39_09630</name>
</gene>